<dbReference type="PROSITE" id="PS50125">
    <property type="entry name" value="GUANYLATE_CYCLASE_2"/>
    <property type="match status" value="1"/>
</dbReference>
<dbReference type="PROSITE" id="PS00107">
    <property type="entry name" value="PROTEIN_KINASE_ATP"/>
    <property type="match status" value="1"/>
</dbReference>
<feature type="domain" description="Guanylate cyclase" evidence="6">
    <location>
        <begin position="326"/>
        <end position="464"/>
    </location>
</feature>
<gene>
    <name evidence="7" type="ORF">CEX98_05115</name>
</gene>
<dbReference type="InterPro" id="IPR041664">
    <property type="entry name" value="AAA_16"/>
</dbReference>
<organism evidence="7 8">
    <name type="scientific">Pseudoalteromonas piscicida</name>
    <dbReference type="NCBI Taxonomy" id="43662"/>
    <lineage>
        <taxon>Bacteria</taxon>
        <taxon>Pseudomonadati</taxon>
        <taxon>Pseudomonadota</taxon>
        <taxon>Gammaproteobacteria</taxon>
        <taxon>Alteromonadales</taxon>
        <taxon>Pseudoalteromonadaceae</taxon>
        <taxon>Pseudoalteromonas</taxon>
    </lineage>
</organism>
<reference evidence="8" key="1">
    <citation type="journal article" date="2019" name="Genome Announc.">
        <title>Draft Genome Sequence of Pseudoalteromonas piscicida Strain 36Y ROTHPW, an Hypersaline Seawater Isolate from the South Coast of Sonora, Mexico.</title>
        <authorList>
            <person name="Sanchez-Diaz R."/>
            <person name="Molina-Garza Z.J."/>
            <person name="Cruz-Suarez L.E."/>
            <person name="Selvin J."/>
            <person name="Kiran G.S."/>
            <person name="Ibarra-Gamez J.C."/>
            <person name="Gomez-Gil B."/>
            <person name="Galaviz-Silva L."/>
        </authorList>
    </citation>
    <scope>NUCLEOTIDE SEQUENCE [LARGE SCALE GENOMIC DNA]</scope>
    <source>
        <strain evidence="8">36Y_RITHPW</strain>
    </source>
</reference>
<name>A0A2A5JTH8_PSEO7</name>
<feature type="domain" description="Protein kinase" evidence="5">
    <location>
        <begin position="20"/>
        <end position="289"/>
    </location>
</feature>
<dbReference type="InterPro" id="IPR000719">
    <property type="entry name" value="Prot_kinase_dom"/>
</dbReference>
<accession>A0A2A5JTH8</accession>
<dbReference type="GO" id="GO:0005524">
    <property type="term" value="F:ATP binding"/>
    <property type="evidence" value="ECO:0007669"/>
    <property type="project" value="UniProtKB-UniRule"/>
</dbReference>
<evidence type="ECO:0000256" key="3">
    <source>
        <dbReference type="ARBA" id="ARBA00022840"/>
    </source>
</evidence>
<dbReference type="Pfam" id="PF13191">
    <property type="entry name" value="AAA_16"/>
    <property type="match status" value="1"/>
</dbReference>
<dbReference type="SUPFAM" id="SSF55073">
    <property type="entry name" value="Nucleotide cyclase"/>
    <property type="match status" value="1"/>
</dbReference>
<protein>
    <submittedName>
        <fullName evidence="7">TOMM system kinase/cyclase fusion protein</fullName>
    </submittedName>
</protein>
<keyword evidence="3 4" id="KW-0067">ATP-binding</keyword>
<keyword evidence="7" id="KW-0418">Kinase</keyword>
<dbReference type="SUPFAM" id="SSF56112">
    <property type="entry name" value="Protein kinase-like (PK-like)"/>
    <property type="match status" value="1"/>
</dbReference>
<dbReference type="GO" id="GO:0004672">
    <property type="term" value="F:protein kinase activity"/>
    <property type="evidence" value="ECO:0007669"/>
    <property type="project" value="InterPro"/>
</dbReference>
<dbReference type="PANTHER" id="PTHR16305">
    <property type="entry name" value="TESTICULAR SOLUBLE ADENYLYL CYCLASE"/>
    <property type="match status" value="1"/>
</dbReference>
<dbReference type="SMART" id="SM00220">
    <property type="entry name" value="S_TKc"/>
    <property type="match status" value="1"/>
</dbReference>
<dbReference type="InterPro" id="IPR029787">
    <property type="entry name" value="Nucleotide_cyclase"/>
</dbReference>
<dbReference type="InterPro" id="IPR017441">
    <property type="entry name" value="Protein_kinase_ATP_BS"/>
</dbReference>
<dbReference type="GO" id="GO:0004016">
    <property type="term" value="F:adenylate cyclase activity"/>
    <property type="evidence" value="ECO:0007669"/>
    <property type="project" value="UniProtKB-ARBA"/>
</dbReference>
<dbReference type="InterPro" id="IPR011009">
    <property type="entry name" value="Kinase-like_dom_sf"/>
</dbReference>
<dbReference type="Pfam" id="PF00069">
    <property type="entry name" value="Pkinase"/>
    <property type="match status" value="1"/>
</dbReference>
<keyword evidence="2 4" id="KW-0547">Nucleotide-binding</keyword>
<dbReference type="PROSITE" id="PS50011">
    <property type="entry name" value="PROTEIN_KINASE_DOM"/>
    <property type="match status" value="1"/>
</dbReference>
<sequence length="1288" mass="144416">MSLTQFSDSHIVDTFESDKYQLLEKIGEGGFGKVFKARQLNTGQIVALKFLAIEPQLEATKKQRYAERFNRETLLCSQLNHPNIVRLLDKGQLNENLMFGVFEYVEGQTLRDYLSQNGAIDSVYATDIMLQVLDALIHAHQQGIIHRDIKPTNIMLSQSGAKTYAKILDFGIGTLAQESRQHDFETITLTQETLGTPSYSAPEQLRGEPASEKSDLYVWGLVFLECLTGVPAVTGTSVASIYHKQLSDVHIPIPSALLGHPLAGLLRRVLNKSALERVITATEAFSELARMNVSNLVGVLTDVKAQHGYDETTVMIRDDDPNHRAIQEYTALTERKQLTVLAVRLSVKALDNNEKDLDVIDTVYKSQRNHFIDIATRYGAYHVGNLADTSLFYFGYPVSSDNDARLSARTALEMISELAKRNALMQEAHRVSLNAHIGIHTGVFITYANAVPEGHHANIAAALSREAGERQILCSAECRSLLDPFSEFNLYGQLQIGPLFELTSVYNLQGERRVEAFGFMRGTKNHHELIGRHAELEQTLSLLNGETADTTRIAHIHGEAGIGKSRLLQEIRVNAPEYQHLVAQCLPEHQNNALYPILTLIRYLFNTEQLDSHSARNIFNYVLSSQVCEQEIEQVLPVLLVWLNIPLSDDMQPSALAPDVQKQMLFKGLGALLLSNRHGINKFKLYIIEDIHWADSTTLEFLHHFASLLGSGNVLLSTSRQDVPSQLQDLTLVDVCLKKLAEKATEDFIINLFDGRQVSEQVLKVLTGRTDGIPLFIEELVNMLKQKALVGDKGGVIDFLSPEKLDQVPTSLRESLQQKLDNLSHAKETAQLAATIGREFEYALLVATSSLSESQIQNDLNELIANELVVHQRRVDNDSYIFKHALVRDAAYNSLAKKDQVQNHAHIAEKIIALYDADEYISELYNHYSSSEQYVRSAEYGYKIAQSYSSIGSYKLAYELLQRCNVKVSQRDIEANFLLFIKINCLKISCLVALEGSGSAEILSLSSYNQALLANVNEGAIPNELTHYIHHINWSIMTYYHMTSNREKALSLALSEENNANILNYSDDQKLVSYVQVANCYLLDGKIKECEQFINKALAIFQYDGGHFVDQSPLEYGFSSKTFLYMIKAAQEAATNNSMAKTSIEIAIAISKNAQSPISELMSLGYGAICGYLLSDKCFISNCTEQMSALLGKHPDLAHFSMYLDIPHAFISQDEESLEKAIKVLLDTGQTQWLSLYMCMYVDILANRNKRIKAKEILNKALTWCRESNEKVMQGKLNCFEQELNHEA</sequence>
<dbReference type="CDD" id="cd14014">
    <property type="entry name" value="STKc_PknB_like"/>
    <property type="match status" value="1"/>
</dbReference>
<evidence type="ECO:0000313" key="7">
    <source>
        <dbReference type="EMBL" id="PCK32782.1"/>
    </source>
</evidence>
<dbReference type="GO" id="GO:0009190">
    <property type="term" value="P:cyclic nucleotide biosynthetic process"/>
    <property type="evidence" value="ECO:0007669"/>
    <property type="project" value="InterPro"/>
</dbReference>
<dbReference type="GO" id="GO:0005737">
    <property type="term" value="C:cytoplasm"/>
    <property type="evidence" value="ECO:0007669"/>
    <property type="project" value="TreeGrafter"/>
</dbReference>
<dbReference type="Gene3D" id="1.10.510.10">
    <property type="entry name" value="Transferase(Phosphotransferase) domain 1"/>
    <property type="match status" value="1"/>
</dbReference>
<keyword evidence="8" id="KW-1185">Reference proteome</keyword>
<dbReference type="InterPro" id="IPR008271">
    <property type="entry name" value="Ser/Thr_kinase_AS"/>
</dbReference>
<dbReference type="GO" id="GO:0035556">
    <property type="term" value="P:intracellular signal transduction"/>
    <property type="evidence" value="ECO:0007669"/>
    <property type="project" value="InterPro"/>
</dbReference>
<comment type="caution">
    <text evidence="7">The sequence shown here is derived from an EMBL/GenBank/DDBJ whole genome shotgun (WGS) entry which is preliminary data.</text>
</comment>
<dbReference type="EMBL" id="NKHF01000024">
    <property type="protein sequence ID" value="PCK32782.1"/>
    <property type="molecule type" value="Genomic_DNA"/>
</dbReference>
<dbReference type="PANTHER" id="PTHR16305:SF28">
    <property type="entry name" value="GUANYLATE CYCLASE DOMAIN-CONTAINING PROTEIN"/>
    <property type="match status" value="1"/>
</dbReference>
<comment type="subcellular location">
    <subcellularLocation>
        <location evidence="1">Membrane</location>
        <topology evidence="1">Single-pass membrane protein</topology>
    </subcellularLocation>
</comment>
<evidence type="ECO:0000256" key="4">
    <source>
        <dbReference type="PROSITE-ProRule" id="PRU10141"/>
    </source>
</evidence>
<dbReference type="SUPFAM" id="SSF52540">
    <property type="entry name" value="P-loop containing nucleoside triphosphate hydrolases"/>
    <property type="match status" value="1"/>
</dbReference>
<evidence type="ECO:0000256" key="2">
    <source>
        <dbReference type="ARBA" id="ARBA00022741"/>
    </source>
</evidence>
<dbReference type="InterPro" id="IPR027417">
    <property type="entry name" value="P-loop_NTPase"/>
</dbReference>
<evidence type="ECO:0000313" key="8">
    <source>
        <dbReference type="Proteomes" id="UP000228621"/>
    </source>
</evidence>
<dbReference type="GO" id="GO:0016020">
    <property type="term" value="C:membrane"/>
    <property type="evidence" value="ECO:0007669"/>
    <property type="project" value="UniProtKB-SubCell"/>
</dbReference>
<evidence type="ECO:0000259" key="6">
    <source>
        <dbReference type="PROSITE" id="PS50125"/>
    </source>
</evidence>
<evidence type="ECO:0000259" key="5">
    <source>
        <dbReference type="PROSITE" id="PS50011"/>
    </source>
</evidence>
<dbReference type="InterPro" id="IPR001054">
    <property type="entry name" value="A/G_cyclase"/>
</dbReference>
<dbReference type="PROSITE" id="PS00108">
    <property type="entry name" value="PROTEIN_KINASE_ST"/>
    <property type="match status" value="1"/>
</dbReference>
<feature type="binding site" evidence="4">
    <location>
        <position position="49"/>
    </location>
    <ligand>
        <name>ATP</name>
        <dbReference type="ChEBI" id="CHEBI:30616"/>
    </ligand>
</feature>
<dbReference type="InterPro" id="IPR023889">
    <property type="entry name" value="TOMM_kin_cyc"/>
</dbReference>
<dbReference type="OrthoDB" id="9801841at2"/>
<dbReference type="Proteomes" id="UP000228621">
    <property type="component" value="Unassembled WGS sequence"/>
</dbReference>
<dbReference type="RefSeq" id="WP_099641045.1">
    <property type="nucleotide sequence ID" value="NZ_NKHF01000024.1"/>
</dbReference>
<proteinExistence type="predicted"/>
<keyword evidence="7" id="KW-0808">Transferase</keyword>
<evidence type="ECO:0000256" key="1">
    <source>
        <dbReference type="ARBA" id="ARBA00004167"/>
    </source>
</evidence>
<dbReference type="NCBIfam" id="TIGR03903">
    <property type="entry name" value="TOMM_kin_cyc"/>
    <property type="match status" value="1"/>
</dbReference>
<dbReference type="Gene3D" id="3.30.70.1230">
    <property type="entry name" value="Nucleotide cyclase"/>
    <property type="match status" value="1"/>
</dbReference>